<gene>
    <name evidence="1" type="ORF">METBISCDRAFT_22487</name>
</gene>
<evidence type="ECO:0000313" key="2">
    <source>
        <dbReference type="Proteomes" id="UP000268321"/>
    </source>
</evidence>
<evidence type="ECO:0000313" key="1">
    <source>
        <dbReference type="EMBL" id="RKP31310.1"/>
    </source>
</evidence>
<organism evidence="1 2">
    <name type="scientific">Metschnikowia bicuspidata</name>
    <dbReference type="NCBI Taxonomy" id="27322"/>
    <lineage>
        <taxon>Eukaryota</taxon>
        <taxon>Fungi</taxon>
        <taxon>Dikarya</taxon>
        <taxon>Ascomycota</taxon>
        <taxon>Saccharomycotina</taxon>
        <taxon>Pichiomycetes</taxon>
        <taxon>Metschnikowiaceae</taxon>
        <taxon>Metschnikowia</taxon>
    </lineage>
</organism>
<protein>
    <recommendedName>
        <fullName evidence="3">Peroxin/Ferlin domain-containing protein</fullName>
    </recommendedName>
</protein>
<evidence type="ECO:0008006" key="3">
    <source>
        <dbReference type="Google" id="ProtNLM"/>
    </source>
</evidence>
<dbReference type="OrthoDB" id="72441at2759"/>
<reference evidence="2" key="1">
    <citation type="journal article" date="2018" name="Nat. Microbiol.">
        <title>Leveraging single-cell genomics to expand the fungal tree of life.</title>
        <authorList>
            <person name="Ahrendt S.R."/>
            <person name="Quandt C.A."/>
            <person name="Ciobanu D."/>
            <person name="Clum A."/>
            <person name="Salamov A."/>
            <person name="Andreopoulos B."/>
            <person name="Cheng J.F."/>
            <person name="Woyke T."/>
            <person name="Pelin A."/>
            <person name="Henrissat B."/>
            <person name="Reynolds N.K."/>
            <person name="Benny G.L."/>
            <person name="Smith M.E."/>
            <person name="James T.Y."/>
            <person name="Grigoriev I.V."/>
        </authorList>
    </citation>
    <scope>NUCLEOTIDE SEQUENCE [LARGE SCALE GENOMIC DNA]</scope>
    <source>
        <strain evidence="2">Baker2002</strain>
    </source>
</reference>
<proteinExistence type="predicted"/>
<sequence length="158" mass="18909">MEPYNKLLVQLDSANFDTFGFTQNNMDFVSLLAPSSRIKNTNVQCEYEFESLVENQRGLMFFGITFFSSKSLLPVLDPPLFLRLNGKRVRLPYDSIDNFVLPDFDWIWAWSLWYVLMLHDVDDLGWAYLRVWGKHWHGKYQFGDTVRRRVWIRMRQRG</sequence>
<dbReference type="Proteomes" id="UP000268321">
    <property type="component" value="Unassembled WGS sequence"/>
</dbReference>
<accession>A0A4P9ZH66</accession>
<keyword evidence="2" id="KW-1185">Reference proteome</keyword>
<dbReference type="AlphaFoldDB" id="A0A4P9ZH66"/>
<dbReference type="EMBL" id="ML004443">
    <property type="protein sequence ID" value="RKP31310.1"/>
    <property type="molecule type" value="Genomic_DNA"/>
</dbReference>
<name>A0A4P9ZH66_9ASCO</name>